<dbReference type="SUPFAM" id="SSF53633">
    <property type="entry name" value="Carbamate kinase-like"/>
    <property type="match status" value="1"/>
</dbReference>
<keyword evidence="5 9" id="KW-0547">Nucleotide-binding</keyword>
<dbReference type="InterPro" id="IPR004662">
    <property type="entry name" value="AcgluKinase_fam"/>
</dbReference>
<dbReference type="PANTHER" id="PTHR23342">
    <property type="entry name" value="N-ACETYLGLUTAMATE SYNTHASE"/>
    <property type="match status" value="1"/>
</dbReference>
<evidence type="ECO:0000256" key="6">
    <source>
        <dbReference type="ARBA" id="ARBA00022777"/>
    </source>
</evidence>
<dbReference type="HAMAP" id="MF_00082">
    <property type="entry name" value="ArgB"/>
    <property type="match status" value="1"/>
</dbReference>
<proteinExistence type="inferred from homology"/>
<gene>
    <name evidence="9 11" type="primary">argB</name>
    <name evidence="11" type="ORF">H0267_09230</name>
</gene>
<keyword evidence="2 9" id="KW-0055">Arginine biosynthesis</keyword>
<dbReference type="NCBIfam" id="TIGR00761">
    <property type="entry name" value="argB"/>
    <property type="match status" value="1"/>
</dbReference>
<evidence type="ECO:0000256" key="1">
    <source>
        <dbReference type="ARBA" id="ARBA00004828"/>
    </source>
</evidence>
<dbReference type="PIRSF" id="PIRSF000728">
    <property type="entry name" value="NAGK"/>
    <property type="match status" value="1"/>
</dbReference>
<sequence>MITSKSTQATEHKTKPVVVVKLGGSMISRLSEKFYESFSELMLHYHVIIVHGGGPAITRMMDKLGVSGEFHQGLRKTNEETMEIVEMALCGKVNGEITSRLAAEKINALGMKGSDASILTARFIDQENLGFVGEVEEVNADILYRLLQAGYLPVLAPLGKTITGQTVNINADMSAAAVAKAVNAEKLIYVTDVPGILRGEEVIERITPEEINTSIEEGWIYGGMIPKVQSAMGALSDQLKEVMIVSGEYALISNQIMNGTTIQHKSKEGVE</sequence>
<keyword evidence="6 9" id="KW-0418">Kinase</keyword>
<dbReference type="GO" id="GO:0005737">
    <property type="term" value="C:cytoplasm"/>
    <property type="evidence" value="ECO:0007669"/>
    <property type="project" value="UniProtKB-SubCell"/>
</dbReference>
<evidence type="ECO:0000313" key="12">
    <source>
        <dbReference type="Proteomes" id="UP000614490"/>
    </source>
</evidence>
<feature type="site" description="Transition state stabilizer" evidence="9">
    <location>
        <position position="227"/>
    </location>
</feature>
<comment type="catalytic activity">
    <reaction evidence="8 9">
        <text>N-acetyl-L-glutamate + ATP = N-acetyl-L-glutamyl 5-phosphate + ADP</text>
        <dbReference type="Rhea" id="RHEA:14629"/>
        <dbReference type="ChEBI" id="CHEBI:30616"/>
        <dbReference type="ChEBI" id="CHEBI:44337"/>
        <dbReference type="ChEBI" id="CHEBI:57936"/>
        <dbReference type="ChEBI" id="CHEBI:456216"/>
        <dbReference type="EC" id="2.7.2.8"/>
    </reaction>
</comment>
<feature type="domain" description="Aspartate/glutamate/uridylate kinase" evidence="10">
    <location>
        <begin position="17"/>
        <end position="245"/>
    </location>
</feature>
<dbReference type="RefSeq" id="WP_197317027.1">
    <property type="nucleotide sequence ID" value="NZ_JADZSC010000002.1"/>
</dbReference>
<protein>
    <recommendedName>
        <fullName evidence="9">Acetylglutamate kinase</fullName>
        <ecNumber evidence="9">2.7.2.8</ecNumber>
    </recommendedName>
    <alternativeName>
        <fullName evidence="9">N-acetyl-L-glutamate 5-phosphotransferase</fullName>
    </alternativeName>
    <alternativeName>
        <fullName evidence="9">NAG kinase</fullName>
        <shortName evidence="9">NAGK</shortName>
    </alternativeName>
</protein>
<dbReference type="FunFam" id="3.40.1160.10:FF:000004">
    <property type="entry name" value="Acetylglutamate kinase"/>
    <property type="match status" value="1"/>
</dbReference>
<feature type="binding site" evidence="9">
    <location>
        <begin position="53"/>
        <end position="54"/>
    </location>
    <ligand>
        <name>substrate</name>
    </ligand>
</feature>
<evidence type="ECO:0000256" key="5">
    <source>
        <dbReference type="ARBA" id="ARBA00022741"/>
    </source>
</evidence>
<dbReference type="GO" id="GO:0005524">
    <property type="term" value="F:ATP binding"/>
    <property type="evidence" value="ECO:0007669"/>
    <property type="project" value="UniProtKB-UniRule"/>
</dbReference>
<keyword evidence="7 9" id="KW-0067">ATP-binding</keyword>
<reference evidence="11 12" key="1">
    <citation type="journal article" date="2005" name="Int. J. Syst. Evol. Microbiol.">
        <title>Halobacillus yeomjeoni sp. nov., isolated from a marine solar saltern in Korea.</title>
        <authorList>
            <person name="Yoon J.H."/>
            <person name="Kang S.J."/>
            <person name="Lee C.H."/>
            <person name="Oh H.W."/>
            <person name="Oh T.K."/>
        </authorList>
    </citation>
    <scope>NUCLEOTIDE SEQUENCE [LARGE SCALE GENOMIC DNA]</scope>
    <source>
        <strain evidence="11 12">KCTC 3957</strain>
    </source>
</reference>
<comment type="function">
    <text evidence="9">Catalyzes the ATP-dependent phosphorylation of N-acetyl-L-glutamate.</text>
</comment>
<evidence type="ECO:0000256" key="2">
    <source>
        <dbReference type="ARBA" id="ARBA00022571"/>
    </source>
</evidence>
<keyword evidence="4 9" id="KW-0808">Transferase</keyword>
<dbReference type="EMBL" id="JADZSC010000002">
    <property type="protein sequence ID" value="MBH0230391.1"/>
    <property type="molecule type" value="Genomic_DNA"/>
</dbReference>
<dbReference type="InterPro" id="IPR037528">
    <property type="entry name" value="ArgB"/>
</dbReference>
<feature type="binding site" evidence="9">
    <location>
        <position position="75"/>
    </location>
    <ligand>
        <name>substrate</name>
    </ligand>
</feature>
<dbReference type="Pfam" id="PF00696">
    <property type="entry name" value="AA_kinase"/>
    <property type="match status" value="1"/>
</dbReference>
<dbReference type="GO" id="GO:0042450">
    <property type="term" value="P:L-arginine biosynthetic process via ornithine"/>
    <property type="evidence" value="ECO:0007669"/>
    <property type="project" value="UniProtKB-UniRule"/>
</dbReference>
<feature type="binding site" evidence="9">
    <location>
        <position position="168"/>
    </location>
    <ligand>
        <name>substrate</name>
    </ligand>
</feature>
<evidence type="ECO:0000259" key="10">
    <source>
        <dbReference type="Pfam" id="PF00696"/>
    </source>
</evidence>
<evidence type="ECO:0000256" key="4">
    <source>
        <dbReference type="ARBA" id="ARBA00022679"/>
    </source>
</evidence>
<keyword evidence="3 9" id="KW-0028">Amino-acid biosynthesis</keyword>
<dbReference type="AlphaFoldDB" id="A0A931HVW9"/>
<dbReference type="Proteomes" id="UP000614490">
    <property type="component" value="Unassembled WGS sequence"/>
</dbReference>
<evidence type="ECO:0000256" key="7">
    <source>
        <dbReference type="ARBA" id="ARBA00022840"/>
    </source>
</evidence>
<comment type="caution">
    <text evidence="11">The sequence shown here is derived from an EMBL/GenBank/DDBJ whole genome shotgun (WGS) entry which is preliminary data.</text>
</comment>
<accession>A0A931HVW9</accession>
<evidence type="ECO:0000256" key="3">
    <source>
        <dbReference type="ARBA" id="ARBA00022605"/>
    </source>
</evidence>
<feature type="site" description="Transition state stabilizer" evidence="9">
    <location>
        <position position="21"/>
    </location>
</feature>
<comment type="pathway">
    <text evidence="1 9">Amino-acid biosynthesis; L-arginine biosynthesis; N(2)-acetyl-L-ornithine from L-glutamate: step 2/4.</text>
</comment>
<dbReference type="InterPro" id="IPR036393">
    <property type="entry name" value="AceGlu_kinase-like_sf"/>
</dbReference>
<dbReference type="GO" id="GO:0003991">
    <property type="term" value="F:acetylglutamate kinase activity"/>
    <property type="evidence" value="ECO:0007669"/>
    <property type="project" value="UniProtKB-UniRule"/>
</dbReference>
<dbReference type="EC" id="2.7.2.8" evidence="9"/>
<name>A0A931HVW9_9BACI</name>
<dbReference type="PANTHER" id="PTHR23342:SF0">
    <property type="entry name" value="N-ACETYLGLUTAMATE SYNTHASE, MITOCHONDRIAL"/>
    <property type="match status" value="1"/>
</dbReference>
<dbReference type="CDD" id="cd04238">
    <property type="entry name" value="AAK_NAGK-like"/>
    <property type="match status" value="1"/>
</dbReference>
<comment type="similarity">
    <text evidence="9">Belongs to the acetylglutamate kinase family. ArgB subfamily.</text>
</comment>
<dbReference type="Gene3D" id="3.40.1160.10">
    <property type="entry name" value="Acetylglutamate kinase-like"/>
    <property type="match status" value="1"/>
</dbReference>
<keyword evidence="9" id="KW-0963">Cytoplasm</keyword>
<evidence type="ECO:0000313" key="11">
    <source>
        <dbReference type="EMBL" id="MBH0230391.1"/>
    </source>
</evidence>
<dbReference type="InterPro" id="IPR001048">
    <property type="entry name" value="Asp/Glu/Uridylate_kinase"/>
</dbReference>
<evidence type="ECO:0000256" key="9">
    <source>
        <dbReference type="HAMAP-Rule" id="MF_00082"/>
    </source>
</evidence>
<comment type="subcellular location">
    <subcellularLocation>
        <location evidence="9">Cytoplasm</location>
    </subcellularLocation>
</comment>
<evidence type="ECO:0000256" key="8">
    <source>
        <dbReference type="ARBA" id="ARBA00048141"/>
    </source>
</evidence>
<keyword evidence="12" id="KW-1185">Reference proteome</keyword>
<organism evidence="11 12">
    <name type="scientific">Halobacillus yeomjeoni</name>
    <dbReference type="NCBI Taxonomy" id="311194"/>
    <lineage>
        <taxon>Bacteria</taxon>
        <taxon>Bacillati</taxon>
        <taxon>Bacillota</taxon>
        <taxon>Bacilli</taxon>
        <taxon>Bacillales</taxon>
        <taxon>Bacillaceae</taxon>
        <taxon>Halobacillus</taxon>
    </lineage>
</organism>